<proteinExistence type="predicted"/>
<dbReference type="HOGENOM" id="CLU_2952447_0_0_3"/>
<dbReference type="AlphaFoldDB" id="B4W4J7"/>
<keyword evidence="2" id="KW-1185">Reference proteome</keyword>
<dbReference type="EMBL" id="DS989879">
    <property type="protein sequence ID" value="EDX70891.1"/>
    <property type="molecule type" value="Genomic_DNA"/>
</dbReference>
<sequence>MSGVSNSKASGTDLSRSRKLFPGDKFRRRYVLLDVPNLIHPQSKQLVQISLNRKTPKLP</sequence>
<dbReference type="Proteomes" id="UP000003835">
    <property type="component" value="Unassembled WGS sequence"/>
</dbReference>
<reference evidence="1 2" key="1">
    <citation type="submission" date="2008-07" db="EMBL/GenBank/DDBJ databases">
        <authorList>
            <person name="Tandeau de Marsac N."/>
            <person name="Ferriera S."/>
            <person name="Johnson J."/>
            <person name="Kravitz S."/>
            <person name="Beeson K."/>
            <person name="Sutton G."/>
            <person name="Rogers Y.-H."/>
            <person name="Friedman R."/>
            <person name="Frazier M."/>
            <person name="Venter J.C."/>
        </authorList>
    </citation>
    <scope>NUCLEOTIDE SEQUENCE [LARGE SCALE GENOMIC DNA]</scope>
    <source>
        <strain evidence="1 2">PCC 7420</strain>
    </source>
</reference>
<evidence type="ECO:0000313" key="2">
    <source>
        <dbReference type="Proteomes" id="UP000003835"/>
    </source>
</evidence>
<evidence type="ECO:0000313" key="1">
    <source>
        <dbReference type="EMBL" id="EDX70891.1"/>
    </source>
</evidence>
<gene>
    <name evidence="1" type="ORF">MC7420_8101</name>
</gene>
<organism evidence="1 2">
    <name type="scientific">Coleofasciculus chthonoplastes PCC 7420</name>
    <dbReference type="NCBI Taxonomy" id="118168"/>
    <lineage>
        <taxon>Bacteria</taxon>
        <taxon>Bacillati</taxon>
        <taxon>Cyanobacteriota</taxon>
        <taxon>Cyanophyceae</taxon>
        <taxon>Coleofasciculales</taxon>
        <taxon>Coleofasciculaceae</taxon>
        <taxon>Coleofasciculus</taxon>
    </lineage>
</organism>
<name>B4W4J7_9CYAN</name>
<accession>B4W4J7</accession>
<protein>
    <submittedName>
        <fullName evidence="1">Uncharacterized protein</fullName>
    </submittedName>
</protein>